<feature type="domain" description="DJ-1/PfpI" evidence="2">
    <location>
        <begin position="7"/>
        <end position="185"/>
    </location>
</feature>
<organism evidence="3">
    <name type="scientific">marine sediment metagenome</name>
    <dbReference type="NCBI Taxonomy" id="412755"/>
    <lineage>
        <taxon>unclassified sequences</taxon>
        <taxon>metagenomes</taxon>
        <taxon>ecological metagenomes</taxon>
    </lineage>
</organism>
<evidence type="ECO:0000313" key="3">
    <source>
        <dbReference type="EMBL" id="GAH69313.1"/>
    </source>
</evidence>
<dbReference type="InterPro" id="IPR002818">
    <property type="entry name" value="DJ-1/PfpI"/>
</dbReference>
<dbReference type="PANTHER" id="PTHR42733">
    <property type="entry name" value="DJ-1 PROTEIN"/>
    <property type="match status" value="1"/>
</dbReference>
<accession>X1JHT8</accession>
<dbReference type="SUPFAM" id="SSF52317">
    <property type="entry name" value="Class I glutamine amidotransferase-like"/>
    <property type="match status" value="1"/>
</dbReference>
<comment type="similarity">
    <text evidence="1">Belongs to the peptidase C56 family.</text>
</comment>
<comment type="caution">
    <text evidence="3">The sequence shown here is derived from an EMBL/GenBank/DDBJ whole genome shotgun (WGS) entry which is preliminary data.</text>
</comment>
<dbReference type="InterPro" id="IPR029062">
    <property type="entry name" value="Class_I_gatase-like"/>
</dbReference>
<evidence type="ECO:0000259" key="2">
    <source>
        <dbReference type="Pfam" id="PF01965"/>
    </source>
</evidence>
<dbReference type="AlphaFoldDB" id="X1JHT8"/>
<evidence type="ECO:0000256" key="1">
    <source>
        <dbReference type="ARBA" id="ARBA00008542"/>
    </source>
</evidence>
<dbReference type="EMBL" id="BARU01027004">
    <property type="protein sequence ID" value="GAH69313.1"/>
    <property type="molecule type" value="Genomic_DNA"/>
</dbReference>
<reference evidence="3" key="1">
    <citation type="journal article" date="2014" name="Front. Microbiol.">
        <title>High frequency of phylogenetically diverse reductive dehalogenase-homologous genes in deep subseafloor sedimentary metagenomes.</title>
        <authorList>
            <person name="Kawai M."/>
            <person name="Futagami T."/>
            <person name="Toyoda A."/>
            <person name="Takaki Y."/>
            <person name="Nishi S."/>
            <person name="Hori S."/>
            <person name="Arai W."/>
            <person name="Tsubouchi T."/>
            <person name="Morono Y."/>
            <person name="Uchiyama I."/>
            <person name="Ito T."/>
            <person name="Fujiyama A."/>
            <person name="Inagaki F."/>
            <person name="Takami H."/>
        </authorList>
    </citation>
    <scope>NUCLEOTIDE SEQUENCE</scope>
    <source>
        <strain evidence="3">Expedition CK06-06</strain>
    </source>
</reference>
<sequence length="271" mass="29605">GPLAGKTIGVLVASEFSDFQAHYMTSYASEFGGKVEFLLVDWVTWKFTRPNISTKGVQGMWGYDVGEQSARRTAKPFSKANPRKYDALVIIGGHSADVMMTEDKVIDFIKAVSDRRGIVGAIGGGSIPLITAGIMNGKKSTGNRVVSFMLEKIGSFMDVPIVRDGRVITARNTVDTPLFVRELCKAFDPDFVPKREGILAGKKVLIIAGEDFEDVELAVPVMEFIYRGADVTLATFPPPMRSRPPMLGLDVVQGNFGISVPLQEISLSYYQ</sequence>
<dbReference type="PANTHER" id="PTHR42733:SF2">
    <property type="entry name" value="DJ-1_THIJ_PFPI FAMILY PROTEIN"/>
    <property type="match status" value="1"/>
</dbReference>
<dbReference type="Gene3D" id="3.40.50.880">
    <property type="match status" value="1"/>
</dbReference>
<proteinExistence type="inferred from homology"/>
<gene>
    <name evidence="3" type="ORF">S03H2_43309</name>
</gene>
<feature type="non-terminal residue" evidence="3">
    <location>
        <position position="1"/>
    </location>
</feature>
<dbReference type="Pfam" id="PF01965">
    <property type="entry name" value="DJ-1_PfpI"/>
    <property type="match status" value="1"/>
</dbReference>
<dbReference type="InterPro" id="IPR006286">
    <property type="entry name" value="C56_PfpI-like"/>
</dbReference>
<protein>
    <recommendedName>
        <fullName evidence="2">DJ-1/PfpI domain-containing protein</fullName>
    </recommendedName>
</protein>
<feature type="non-terminal residue" evidence="3">
    <location>
        <position position="271"/>
    </location>
</feature>
<name>X1JHT8_9ZZZZ</name>